<dbReference type="GO" id="GO:0031175">
    <property type="term" value="P:neuron projection development"/>
    <property type="evidence" value="ECO:0007669"/>
    <property type="project" value="TreeGrafter"/>
</dbReference>
<dbReference type="PANTHER" id="PTHR46708:SF3">
    <property type="entry name" value="TENASCIN-X"/>
    <property type="match status" value="1"/>
</dbReference>
<feature type="region of interest" description="Disordered" evidence="2">
    <location>
        <begin position="1"/>
        <end position="22"/>
    </location>
</feature>
<dbReference type="FunFam" id="2.60.40.10:FF:000024">
    <property type="entry name" value="Tenascin-X"/>
    <property type="match status" value="4"/>
</dbReference>
<dbReference type="Proteomes" id="UP000472272">
    <property type="component" value="Chromosome 2"/>
</dbReference>
<dbReference type="Gene3D" id="2.60.40.10">
    <property type="entry name" value="Immunoglobulins"/>
    <property type="match status" value="15"/>
</dbReference>
<feature type="region of interest" description="Disordered" evidence="2">
    <location>
        <begin position="314"/>
        <end position="335"/>
    </location>
</feature>
<feature type="region of interest" description="Disordered" evidence="2">
    <location>
        <begin position="1483"/>
        <end position="1508"/>
    </location>
</feature>
<feature type="domain" description="Fibronectin type-III" evidence="3">
    <location>
        <begin position="919"/>
        <end position="1013"/>
    </location>
</feature>
<name>A0A670I0T1_PODMU</name>
<protein>
    <recommendedName>
        <fullName evidence="3">Fibronectin type-III domain-containing protein</fullName>
    </recommendedName>
</protein>
<reference evidence="4 5" key="1">
    <citation type="journal article" date="2019" name="Proc. Natl. Acad. Sci. U.S.A.">
        <title>Regulatory changes in pterin and carotenoid genes underlie balanced color polymorphisms in the wall lizard.</title>
        <authorList>
            <person name="Andrade P."/>
            <person name="Pinho C."/>
            <person name="Perez I de Lanuza G."/>
            <person name="Afonso S."/>
            <person name="Brejcha J."/>
            <person name="Rubin C.J."/>
            <person name="Wallerman O."/>
            <person name="Pereira P."/>
            <person name="Sabatino S.J."/>
            <person name="Bellati A."/>
            <person name="Pellitteri-Rosa D."/>
            <person name="Bosakova Z."/>
            <person name="Bunikis I."/>
            <person name="Carretero M.A."/>
            <person name="Feiner N."/>
            <person name="Marsik P."/>
            <person name="Pauperio F."/>
            <person name="Salvi D."/>
            <person name="Soler L."/>
            <person name="While G.M."/>
            <person name="Uller T."/>
            <person name="Font E."/>
            <person name="Andersson L."/>
            <person name="Carneiro M."/>
        </authorList>
    </citation>
    <scope>NUCLEOTIDE SEQUENCE</scope>
</reference>
<evidence type="ECO:0000256" key="1">
    <source>
        <dbReference type="ARBA" id="ARBA00022737"/>
    </source>
</evidence>
<keyword evidence="5" id="KW-1185">Reference proteome</keyword>
<feature type="region of interest" description="Disordered" evidence="2">
    <location>
        <begin position="514"/>
        <end position="538"/>
    </location>
</feature>
<feature type="domain" description="Fibronectin type-III" evidence="3">
    <location>
        <begin position="832"/>
        <end position="917"/>
    </location>
</feature>
<dbReference type="OMA" id="WGSEKDF"/>
<feature type="domain" description="Fibronectin type-III" evidence="3">
    <location>
        <begin position="731"/>
        <end position="820"/>
    </location>
</feature>
<dbReference type="GeneTree" id="ENSGT00940000155565"/>
<proteinExistence type="predicted"/>
<dbReference type="Pfam" id="PF00041">
    <property type="entry name" value="fn3"/>
    <property type="match status" value="15"/>
</dbReference>
<evidence type="ECO:0000313" key="4">
    <source>
        <dbReference type="Ensembl" id="ENSPMRP00000005080.1"/>
    </source>
</evidence>
<dbReference type="PROSITE" id="PS50853">
    <property type="entry name" value="FN3"/>
    <property type="match status" value="15"/>
</dbReference>
<feature type="domain" description="Fibronectin type-III" evidence="3">
    <location>
        <begin position="1304"/>
        <end position="1394"/>
    </location>
</feature>
<feature type="domain" description="Fibronectin type-III" evidence="3">
    <location>
        <begin position="437"/>
        <end position="526"/>
    </location>
</feature>
<dbReference type="GO" id="GO:0005615">
    <property type="term" value="C:extracellular space"/>
    <property type="evidence" value="ECO:0007669"/>
    <property type="project" value="TreeGrafter"/>
</dbReference>
<feature type="compositionally biased region" description="Basic and acidic residues" evidence="2">
    <location>
        <begin position="121"/>
        <end position="130"/>
    </location>
</feature>
<feature type="region of interest" description="Disordered" evidence="2">
    <location>
        <begin position="121"/>
        <end position="141"/>
    </location>
</feature>
<feature type="domain" description="Fibronectin type-III" evidence="3">
    <location>
        <begin position="235"/>
        <end position="324"/>
    </location>
</feature>
<dbReference type="SMART" id="SM00060">
    <property type="entry name" value="FN3"/>
    <property type="match status" value="15"/>
</dbReference>
<accession>A0A670I0T1</accession>
<evidence type="ECO:0000313" key="5">
    <source>
        <dbReference type="Proteomes" id="UP000472272"/>
    </source>
</evidence>
<feature type="domain" description="Fibronectin type-III" evidence="3">
    <location>
        <begin position="1016"/>
        <end position="1105"/>
    </location>
</feature>
<dbReference type="InterPro" id="IPR036116">
    <property type="entry name" value="FN3_sf"/>
</dbReference>
<feature type="compositionally biased region" description="Polar residues" evidence="2">
    <location>
        <begin position="1285"/>
        <end position="1301"/>
    </location>
</feature>
<dbReference type="InterPro" id="IPR013783">
    <property type="entry name" value="Ig-like_fold"/>
</dbReference>
<dbReference type="InterPro" id="IPR003961">
    <property type="entry name" value="FN3_dom"/>
</dbReference>
<feature type="domain" description="Fibronectin type-III" evidence="3">
    <location>
        <begin position="527"/>
        <end position="624"/>
    </location>
</feature>
<dbReference type="Ensembl" id="ENSPMRT00000005410.1">
    <property type="protein sequence ID" value="ENSPMRP00000005080.1"/>
    <property type="gene ID" value="ENSPMRG00000003458.1"/>
</dbReference>
<feature type="domain" description="Fibronectin type-III" evidence="3">
    <location>
        <begin position="135"/>
        <end position="224"/>
    </location>
</feature>
<dbReference type="InterPro" id="IPR050991">
    <property type="entry name" value="ECM_Regulatory_Proteins"/>
</dbReference>
<feature type="domain" description="Fibronectin type-III" evidence="3">
    <location>
        <begin position="1206"/>
        <end position="1301"/>
    </location>
</feature>
<feature type="region of interest" description="Disordered" evidence="2">
    <location>
        <begin position="212"/>
        <end position="234"/>
    </location>
</feature>
<feature type="region of interest" description="Disordered" evidence="2">
    <location>
        <begin position="1281"/>
        <end position="1310"/>
    </location>
</feature>
<evidence type="ECO:0000259" key="3">
    <source>
        <dbReference type="PROSITE" id="PS50853"/>
    </source>
</evidence>
<evidence type="ECO:0000256" key="2">
    <source>
        <dbReference type="SAM" id="MobiDB-lite"/>
    </source>
</evidence>
<dbReference type="SUPFAM" id="SSF49265">
    <property type="entry name" value="Fibronectin type III"/>
    <property type="match status" value="13"/>
</dbReference>
<dbReference type="GO" id="GO:0030155">
    <property type="term" value="P:regulation of cell adhesion"/>
    <property type="evidence" value="ECO:0007669"/>
    <property type="project" value="TreeGrafter"/>
</dbReference>
<dbReference type="CDD" id="cd00063">
    <property type="entry name" value="FN3"/>
    <property type="match status" value="14"/>
</dbReference>
<feature type="compositionally biased region" description="Polar residues" evidence="2">
    <location>
        <begin position="517"/>
        <end position="527"/>
    </location>
</feature>
<feature type="domain" description="Fibronectin type-III" evidence="3">
    <location>
        <begin position="331"/>
        <end position="422"/>
    </location>
</feature>
<reference evidence="4" key="3">
    <citation type="submission" date="2025-09" db="UniProtKB">
        <authorList>
            <consortium name="Ensembl"/>
        </authorList>
    </citation>
    <scope>IDENTIFICATION</scope>
</reference>
<feature type="domain" description="Fibronectin type-III" evidence="3">
    <location>
        <begin position="1403"/>
        <end position="1494"/>
    </location>
</feature>
<keyword evidence="1" id="KW-0677">Repeat</keyword>
<reference evidence="4" key="2">
    <citation type="submission" date="2025-08" db="UniProtKB">
        <authorList>
            <consortium name="Ensembl"/>
        </authorList>
    </citation>
    <scope>IDENTIFICATION</scope>
</reference>
<feature type="compositionally biased region" description="Basic and acidic residues" evidence="2">
    <location>
        <begin position="1493"/>
        <end position="1507"/>
    </location>
</feature>
<feature type="domain" description="Fibronectin type-III" evidence="3">
    <location>
        <begin position="31"/>
        <end position="122"/>
    </location>
</feature>
<dbReference type="PANTHER" id="PTHR46708">
    <property type="entry name" value="TENASCIN"/>
    <property type="match status" value="1"/>
</dbReference>
<sequence length="1548" mass="169012">WLGKPSQMGRPSSSPPLVHFSAPAPALEKPTLGQLSVSDIKENSARLSWDIPTGTFDSFLIQYKDAEGKPKSLPVDGGSQEVTIYDLAPSRKYKFSLYGLVGRKRHGPVSTEMVTGERFPAPEKKPEREVTAPPGLGELSASDITSSSVRLSWSVPSGRFDSFLVQYKDAEGRPQVLPMEGDSREVTIPSLAPSRKYRFNLYGISGRKRLGPATADVTTASRDEEPVPEPEPEPVLGDLLVSDATSNSVRLTWSVPTGSFDSFFLQYKDPEGNDQALTVDQHSHEAIVPNLVPSQRYRFFLYGISGPQRLGPVSADATTAPLPTTPAPQPSLGELSVSDVTTDSVRLSWTVPTGSFDSFLVQYKDAEGKPQALPVDGGSREVTISSLVPSRRYKFNLYGVSGRKRLGPVSTDTVTGQWTNSPTQYKLDSYDPSIAPSLGELSASDATSNSVRLSWTVPTGNFDSFLIQYKDAEGKPQAIPVEGAFRETIVPNLVPSRRYKFNLYGLTGRKRLGPISTDATTASSQEHPTPPSLGELSASDATSDSIRLSWTVPTGNFDSFLIQYKDAEGKPQAIPVEGPFRETIVPNLVPSRRYKFNLYGLTGRKRHGPISTDATTAAVGTPPGATTEKVTVVQLSLDQLSVSDITSNSARLSWIVPTGNFDSFLVEYEDADGRPQALPVDGASRTLTVPNLEPSHRYTFNLYGLYRGKRYAAVGTPPKATTEKVTVVQLSLDQLSVSDITSDSARLSWTVPTGNFDSFLVEYEDADGRPLALPVDGASRTLTVPNLEPSHRYTFNLYGLYRGKRYGPLPVEAVTGMPPKATTEKVTVVQLNLDQLSVSDITSDSARLSWTVPTGNFDSFLVEYEDADGRPQALPVDGASRTLTVPNLEPSHRYTFNLYGLYRGKRYVVDWAVVFPLPPPRTYQLSVSDITSDSARLSWTVPTGNFDSFLVEYEDADGRPQALPVDGASRTLTVPNLEPSHRYTFNLYGLYRGKRYGPLPVEAVTALAVTLPPQPTLGELTAVDVSSDSLRLSWTVPTGNFDSFLVQYKDAEGRPQALPVDGGSREVTISSLLPSRRYKFNLYGISGRKRIGPISTSAVTEKESPTPALKLGELTAGNAMPNSLDVSWTVEAGDFDSFIIQYQDAQGKPQVLPVDGRLRSLHLHDLAPSHRYQINLYGVLGRKRLGPISTEAETAPLPTTPAPQPSLGELSVSDVTTDSVRLSWTVPTGSFDSFLVQYKDAEGKPQALPVDGGSREVTVSSLVPSRRYKFNLYGLSGRKRLGPVSTDTVTGQQGESQTSPDRPSLGELSASDATTDSIRLSWTVPTGSFDSFLIQYKDAEGKPQAIPVEGAFHETIVPNLVPSRRYKFNLYGLTGRKRHGPISTDATTGQLHLMSWGPFPGFIFCAPRLWNALPRESARLSWTVLSGRFDSFLVQYKDAEGKPQQLPLDGGTYETTISGLSPARRYKFNLYGIVGRKRLGPVSADTVTGQNSEKQRYGEMGNRETESIKSVPPSAYKNVYADPYKKDSMISFQNEHLPGLVLIQAIMR</sequence>
<feature type="domain" description="Fibronectin type-III" evidence="3">
    <location>
        <begin position="1110"/>
        <end position="1202"/>
    </location>
</feature>
<organism evidence="4 5">
    <name type="scientific">Podarcis muralis</name>
    <name type="common">Wall lizard</name>
    <name type="synonym">Lacerta muralis</name>
    <dbReference type="NCBI Taxonomy" id="64176"/>
    <lineage>
        <taxon>Eukaryota</taxon>
        <taxon>Metazoa</taxon>
        <taxon>Chordata</taxon>
        <taxon>Craniata</taxon>
        <taxon>Vertebrata</taxon>
        <taxon>Euteleostomi</taxon>
        <taxon>Lepidosauria</taxon>
        <taxon>Squamata</taxon>
        <taxon>Bifurcata</taxon>
        <taxon>Unidentata</taxon>
        <taxon>Episquamata</taxon>
        <taxon>Laterata</taxon>
        <taxon>Lacertibaenia</taxon>
        <taxon>Lacertidae</taxon>
        <taxon>Podarcis</taxon>
    </lineage>
</organism>
<feature type="domain" description="Fibronectin type-III" evidence="3">
    <location>
        <begin position="636"/>
        <end position="725"/>
    </location>
</feature>